<comment type="caution">
    <text evidence="2">The sequence shown here is derived from an EMBL/GenBank/DDBJ whole genome shotgun (WGS) entry which is preliminary data.</text>
</comment>
<protein>
    <submittedName>
        <fullName evidence="2">Bile acid-inducible operon protein F</fullName>
    </submittedName>
</protein>
<dbReference type="SUPFAM" id="SSF89796">
    <property type="entry name" value="CoA-transferase family III (CaiB/BaiF)"/>
    <property type="match status" value="1"/>
</dbReference>
<dbReference type="Pfam" id="PF02515">
    <property type="entry name" value="CoA_transf_3"/>
    <property type="match status" value="1"/>
</dbReference>
<dbReference type="OrthoDB" id="9797653at2"/>
<dbReference type="InterPro" id="IPR003673">
    <property type="entry name" value="CoA-Trfase_fam_III"/>
</dbReference>
<evidence type="ECO:0000256" key="1">
    <source>
        <dbReference type="ARBA" id="ARBA00022679"/>
    </source>
</evidence>
<sequence length="393" mass="43357">MKKALEGLKVVDLTSALNGPFCTMILADYGADVIKIEPINGDQCREWGPIDEKSGESGFYCYVNRNKKGVTLNLKSEKGKEMFFDLVKDADVVVENYKGGVTKRLGIDYESVKKVNPSIIYASGSGFGQNSPISHRACYDIVAQAMGGMINLTGYKENNPVKVGPSIADHVAGIYLTVGLLIALYNREKTGEGQLVDVSMVDTIFSLLENALVNYTVAGIIPERNGNIDPSIAPFDVYECKDGFVAVGVGNDRLFEKFCKTINHEELLEDPRFATNDLRCKNYVPDLQNLIGDWCKDYTKKEMEEIMDKAGIPCGPILNVKEAIEHPHIQAREMMVHCEHPTAGDQYFQGCVMKLSETPGSVDTPAPLLGQHNAEVFGLTEEEEKELREQGVI</sequence>
<dbReference type="EMBL" id="JWHR01000156">
    <property type="protein sequence ID" value="KHS55668.1"/>
    <property type="molecule type" value="Genomic_DNA"/>
</dbReference>
<reference evidence="2 3" key="1">
    <citation type="submission" date="2014-12" db="EMBL/GenBank/DDBJ databases">
        <title>Draft genome sequence of Terrisporobacter sp. 08-306576, isolated from the blood culture of a bacteremia patient.</title>
        <authorList>
            <person name="Lund L.C."/>
            <person name="Sydenham T.V."/>
            <person name="Hogh S.V."/>
            <person name="Skov M.N."/>
            <person name="Kemp M."/>
            <person name="Justesen U.S."/>
        </authorList>
    </citation>
    <scope>NUCLEOTIDE SEQUENCE [LARGE SCALE GENOMIC DNA]</scope>
    <source>
        <strain evidence="2 3">08-306576</strain>
    </source>
</reference>
<dbReference type="Gene3D" id="3.40.50.10540">
    <property type="entry name" value="Crotonobetainyl-coa:carnitine coa-transferase, domain 1"/>
    <property type="match status" value="1"/>
</dbReference>
<evidence type="ECO:0000313" key="2">
    <source>
        <dbReference type="EMBL" id="KHS55668.1"/>
    </source>
</evidence>
<gene>
    <name evidence="2" type="ORF">QX51_18225</name>
</gene>
<accession>A0A0B3VS92</accession>
<dbReference type="Gene3D" id="3.30.1540.10">
    <property type="entry name" value="formyl-coa transferase, domain 3"/>
    <property type="match status" value="1"/>
</dbReference>
<dbReference type="InterPro" id="IPR023606">
    <property type="entry name" value="CoA-Trfase_III_dom_1_sf"/>
</dbReference>
<dbReference type="RefSeq" id="WP_039681323.1">
    <property type="nucleotide sequence ID" value="NZ_JWHR01000156.1"/>
</dbReference>
<dbReference type="InterPro" id="IPR044855">
    <property type="entry name" value="CoA-Trfase_III_dom3_sf"/>
</dbReference>
<evidence type="ECO:0000313" key="3">
    <source>
        <dbReference type="Proteomes" id="UP000031189"/>
    </source>
</evidence>
<organism evidence="2 3">
    <name type="scientific">Terrisporobacter othiniensis</name>
    <dbReference type="NCBI Taxonomy" id="1577792"/>
    <lineage>
        <taxon>Bacteria</taxon>
        <taxon>Bacillati</taxon>
        <taxon>Bacillota</taxon>
        <taxon>Clostridia</taxon>
        <taxon>Peptostreptococcales</taxon>
        <taxon>Peptostreptococcaceae</taxon>
        <taxon>Terrisporobacter</taxon>
    </lineage>
</organism>
<dbReference type="Proteomes" id="UP000031189">
    <property type="component" value="Unassembled WGS sequence"/>
</dbReference>
<dbReference type="GO" id="GO:0008410">
    <property type="term" value="F:CoA-transferase activity"/>
    <property type="evidence" value="ECO:0007669"/>
    <property type="project" value="TreeGrafter"/>
</dbReference>
<dbReference type="AlphaFoldDB" id="A0A0B3VS92"/>
<proteinExistence type="predicted"/>
<name>A0A0B3VS92_9FIRM</name>
<keyword evidence="1" id="KW-0808">Transferase</keyword>
<dbReference type="STRING" id="1577792.QX51_18225"/>
<dbReference type="PANTHER" id="PTHR48207">
    <property type="entry name" value="SUCCINATE--HYDROXYMETHYLGLUTARATE COA-TRANSFERASE"/>
    <property type="match status" value="1"/>
</dbReference>
<keyword evidence="3" id="KW-1185">Reference proteome</keyword>
<dbReference type="PANTHER" id="PTHR48207:SF3">
    <property type="entry name" value="SUCCINATE--HYDROXYMETHYLGLUTARATE COA-TRANSFERASE"/>
    <property type="match status" value="1"/>
</dbReference>
<dbReference type="InterPro" id="IPR050483">
    <property type="entry name" value="CoA-transferase_III_domain"/>
</dbReference>